<dbReference type="SMART" id="SM00813">
    <property type="entry name" value="Alpha-L-AF_C"/>
    <property type="match status" value="1"/>
</dbReference>
<keyword evidence="5" id="KW-0378">Hydrolase</keyword>
<protein>
    <recommendedName>
        <fullName evidence="4">non-reducing end alpha-L-arabinofuranosidase</fullName>
        <ecNumber evidence="4">3.2.1.55</ecNumber>
    </recommendedName>
</protein>
<comment type="catalytic activity">
    <reaction evidence="1">
        <text>Hydrolysis of terminal non-reducing alpha-L-arabinofuranoside residues in alpha-L-arabinosides.</text>
        <dbReference type="EC" id="3.2.1.55"/>
    </reaction>
</comment>
<gene>
    <name evidence="9" type="ORF">EZ449_15700</name>
</gene>
<evidence type="ECO:0000256" key="4">
    <source>
        <dbReference type="ARBA" id="ARBA00012670"/>
    </source>
</evidence>
<dbReference type="GO" id="GO:0046556">
    <property type="term" value="F:alpha-L-arabinofuranosidase activity"/>
    <property type="evidence" value="ECO:0007669"/>
    <property type="project" value="UniProtKB-EC"/>
</dbReference>
<comment type="caution">
    <text evidence="9">The sequence shown here is derived from an EMBL/GenBank/DDBJ whole genome shotgun (WGS) entry which is preliminary data.</text>
</comment>
<comment type="similarity">
    <text evidence="2">Belongs to the glycosyl hydrolase 51 family.</text>
</comment>
<dbReference type="EMBL" id="SJSN01000012">
    <property type="protein sequence ID" value="TCD05902.1"/>
    <property type="molecule type" value="Genomic_DNA"/>
</dbReference>
<evidence type="ECO:0000256" key="5">
    <source>
        <dbReference type="ARBA" id="ARBA00022801"/>
    </source>
</evidence>
<evidence type="ECO:0000256" key="7">
    <source>
        <dbReference type="ARBA" id="ARBA00023295"/>
    </source>
</evidence>
<evidence type="ECO:0000313" key="10">
    <source>
        <dbReference type="Proteomes" id="UP000291485"/>
    </source>
</evidence>
<keyword evidence="7" id="KW-0326">Glycosidase</keyword>
<proteinExistence type="inferred from homology"/>
<keyword evidence="6" id="KW-0119">Carbohydrate metabolism</keyword>
<dbReference type="GO" id="GO:0046373">
    <property type="term" value="P:L-arabinose metabolic process"/>
    <property type="evidence" value="ECO:0007669"/>
    <property type="project" value="InterPro"/>
</dbReference>
<evidence type="ECO:0000256" key="3">
    <source>
        <dbReference type="ARBA" id="ARBA00011165"/>
    </source>
</evidence>
<evidence type="ECO:0000256" key="6">
    <source>
        <dbReference type="ARBA" id="ARBA00023277"/>
    </source>
</evidence>
<evidence type="ECO:0000259" key="8">
    <source>
        <dbReference type="SMART" id="SM00813"/>
    </source>
</evidence>
<dbReference type="InterPro" id="IPR055235">
    <property type="entry name" value="ASD1_cat"/>
</dbReference>
<dbReference type="EC" id="3.2.1.55" evidence="4"/>
<accession>A0A4R0NW35</accession>
<dbReference type="InterPro" id="IPR010720">
    <property type="entry name" value="Alpha-L-AF_C"/>
</dbReference>
<dbReference type="SUPFAM" id="SSF51445">
    <property type="entry name" value="(Trans)glycosidases"/>
    <property type="match status" value="1"/>
</dbReference>
<evidence type="ECO:0000256" key="1">
    <source>
        <dbReference type="ARBA" id="ARBA00001462"/>
    </source>
</evidence>
<dbReference type="PANTHER" id="PTHR43576:SF3">
    <property type="entry name" value="ALPHA-L-ARABINOFURANOSIDASE C"/>
    <property type="match status" value="1"/>
</dbReference>
<comment type="subunit">
    <text evidence="3">Homohexamer; trimer of dimers.</text>
</comment>
<dbReference type="PANTHER" id="PTHR43576">
    <property type="entry name" value="ALPHA-L-ARABINOFURANOSIDASE C-RELATED"/>
    <property type="match status" value="1"/>
</dbReference>
<name>A0A4R0NW35_9SPHI</name>
<dbReference type="Gene3D" id="3.20.20.80">
    <property type="entry name" value="Glycosidases"/>
    <property type="match status" value="1"/>
</dbReference>
<reference evidence="9 10" key="1">
    <citation type="submission" date="2019-02" db="EMBL/GenBank/DDBJ databases">
        <title>Pedobacter sp. RP-3-11 sp. nov., isolated from Arctic soil.</title>
        <authorList>
            <person name="Dahal R.H."/>
        </authorList>
    </citation>
    <scope>NUCLEOTIDE SEQUENCE [LARGE SCALE GENOMIC DNA]</scope>
    <source>
        <strain evidence="9 10">RP-3-11</strain>
    </source>
</reference>
<dbReference type="RefSeq" id="WP_131560527.1">
    <property type="nucleotide sequence ID" value="NZ_SJSN01000012.1"/>
</dbReference>
<dbReference type="Proteomes" id="UP000291485">
    <property type="component" value="Unassembled WGS sequence"/>
</dbReference>
<dbReference type="Pfam" id="PF22848">
    <property type="entry name" value="ASD1_dom"/>
    <property type="match status" value="1"/>
</dbReference>
<dbReference type="InterPro" id="IPR013780">
    <property type="entry name" value="Glyco_hydro_b"/>
</dbReference>
<keyword evidence="10" id="KW-1185">Reference proteome</keyword>
<evidence type="ECO:0000313" key="9">
    <source>
        <dbReference type="EMBL" id="TCD05902.1"/>
    </source>
</evidence>
<dbReference type="SUPFAM" id="SSF51011">
    <property type="entry name" value="Glycosyl hydrolase domain"/>
    <property type="match status" value="1"/>
</dbReference>
<evidence type="ECO:0000256" key="2">
    <source>
        <dbReference type="ARBA" id="ARBA00007186"/>
    </source>
</evidence>
<dbReference type="AlphaFoldDB" id="A0A4R0NW35"/>
<dbReference type="GO" id="GO:0000272">
    <property type="term" value="P:polysaccharide catabolic process"/>
    <property type="evidence" value="ECO:0007669"/>
    <property type="project" value="TreeGrafter"/>
</dbReference>
<organism evidence="9 10">
    <name type="scientific">Pedobacter frigidisoli</name>
    <dbReference type="NCBI Taxonomy" id="2530455"/>
    <lineage>
        <taxon>Bacteria</taxon>
        <taxon>Pseudomonadati</taxon>
        <taxon>Bacteroidota</taxon>
        <taxon>Sphingobacteriia</taxon>
        <taxon>Sphingobacteriales</taxon>
        <taxon>Sphingobacteriaceae</taxon>
        <taxon>Pedobacter</taxon>
    </lineage>
</organism>
<dbReference type="Pfam" id="PF06964">
    <property type="entry name" value="Alpha-L-AF_C"/>
    <property type="match status" value="1"/>
</dbReference>
<sequence>MLSRRNFITLAGRGGLSFAFANKTVAGVIQSFDTALLEATITIDFTNPEGTIDRAIYGQFIEHLGRAINGGIFEEGSPLSNKKGVRLDVLDKIKQLHPTVMRYPGGTFTKIYHWMDGIGPLNERRARPNLIWGGLDTNRFGTDEAITYSRTIGADPYFSVNMGTGTAEEAGNWVEYCNGIQDTYYANLRRKNGHMAPHKVKYWGLGNEEAAGPDIGRLQKVEDYVKEAWFYTKAMKLQDKSIKLILCGADDKAWNDHVLKEMGDVCDYISLHCYVGADKAKPASLFPHVEKLEKSILEIKQSIQANTVVKVTDFKKWYRFPPRPNPVKIAIDELGIWETGTGAYDLEDLYNWNHALGTATFFNIMQRQASVVGMATWAQTVNVLAPIMTSKSASVCQTIYYPMQFYREHAGNISLKCDVKTSDMQIPGSEGAKTLDVSATLNEADGTFTLFVVNRHPESAVKTRLGNIDSKKYNTVKAYELNAASILAINTLEQPHKNVVVKNEKRLSGIVSEYIFPAHSITALVYGKV</sequence>
<dbReference type="OrthoDB" id="9758333at2"/>
<feature type="domain" description="Alpha-L-arabinofuranosidase C-terminal" evidence="8">
    <location>
        <begin position="332"/>
        <end position="520"/>
    </location>
</feature>
<dbReference type="Gene3D" id="2.60.40.1180">
    <property type="entry name" value="Golgi alpha-mannosidase II"/>
    <property type="match status" value="1"/>
</dbReference>
<dbReference type="InterPro" id="IPR017853">
    <property type="entry name" value="GH"/>
</dbReference>